<evidence type="ECO:0000313" key="2">
    <source>
        <dbReference type="Proteomes" id="UP000028002"/>
    </source>
</evidence>
<organism evidence="1 2">
    <name type="scientific">Photorhabdus temperata subsp. temperata Meg1</name>
    <dbReference type="NCBI Taxonomy" id="1393735"/>
    <lineage>
        <taxon>Bacteria</taxon>
        <taxon>Pseudomonadati</taxon>
        <taxon>Pseudomonadota</taxon>
        <taxon>Gammaproteobacteria</taxon>
        <taxon>Enterobacterales</taxon>
        <taxon>Morganellaceae</taxon>
        <taxon>Photorhabdus</taxon>
    </lineage>
</organism>
<dbReference type="Proteomes" id="UP000028002">
    <property type="component" value="Unassembled WGS sequence"/>
</dbReference>
<gene>
    <name evidence="1" type="ORF">MEG1DRAFT_02472</name>
</gene>
<evidence type="ECO:0000313" key="1">
    <source>
        <dbReference type="EMBL" id="KER02914.1"/>
    </source>
</evidence>
<comment type="caution">
    <text evidence="1">The sequence shown here is derived from an EMBL/GenBank/DDBJ whole genome shotgun (WGS) entry which is preliminary data.</text>
</comment>
<reference evidence="1 2" key="1">
    <citation type="submission" date="2014-03" db="EMBL/GenBank/DDBJ databases">
        <title>Draft Genome of Photorhabdus temperata Meg1.</title>
        <authorList>
            <person name="Hurst S.G.IV."/>
            <person name="Morris K."/>
            <person name="Thomas K."/>
            <person name="Tisa L.S."/>
        </authorList>
    </citation>
    <scope>NUCLEOTIDE SEQUENCE [LARGE SCALE GENOMIC DNA]</scope>
    <source>
        <strain evidence="1 2">Meg1</strain>
    </source>
</reference>
<accession>A0A081RW61</accession>
<dbReference type="AlphaFoldDB" id="A0A081RW61"/>
<dbReference type="RefSeq" id="WP_023044728.1">
    <property type="nucleotide sequence ID" value="NZ_CAWLUD010000039.1"/>
</dbReference>
<dbReference type="PATRIC" id="fig|1393735.3.peg.2527"/>
<dbReference type="EMBL" id="JGVH01000039">
    <property type="protein sequence ID" value="KER02914.1"/>
    <property type="molecule type" value="Genomic_DNA"/>
</dbReference>
<sequence length="196" mass="21710">MITGIETLALAATDIGSISRVAQQIVSPLVQMNGELVSSGALVNPDEVRHSFDKVTIAINSVNRKLYECNEIINSLNEYDETRDNGFAINLDFPNELRDRAEVLSSHIETLKVVFSLVETSPSWKPYFSSIQTNKSESIRAVSNLRNAYLNIALIAEQFTSPIPTVESSVEGTEESFAMALSASRRLLRIKTSGWR</sequence>
<name>A0A081RW61_PHOTE</name>
<proteinExistence type="predicted"/>
<protein>
    <submittedName>
        <fullName evidence="1">Uncharacterized protein</fullName>
    </submittedName>
</protein>